<dbReference type="PANTHER" id="PTHR12197">
    <property type="entry name" value="HISTONE-LYSINE N-METHYLTRANSFERASE SMYD"/>
    <property type="match status" value="1"/>
</dbReference>
<dbReference type="OrthoDB" id="1028014at2759"/>
<dbReference type="Proteomes" id="UP000757232">
    <property type="component" value="Unassembled WGS sequence"/>
</dbReference>
<feature type="region of interest" description="Disordered" evidence="1">
    <location>
        <begin position="1"/>
        <end position="31"/>
    </location>
</feature>
<dbReference type="PANTHER" id="PTHR12197:SF294">
    <property type="entry name" value="POTENTIAL PROTEIN LYSINE METHYLTRANSFERASE SET6"/>
    <property type="match status" value="1"/>
</dbReference>
<gene>
    <name evidence="3" type="ORF">A7U60_g5174</name>
</gene>
<comment type="caution">
    <text evidence="3">The sequence shown here is derived from an EMBL/GenBank/DDBJ whole genome shotgun (WGS) entry which is preliminary data.</text>
</comment>
<evidence type="ECO:0000313" key="3">
    <source>
        <dbReference type="EMBL" id="OCB87648.1"/>
    </source>
</evidence>
<protein>
    <recommendedName>
        <fullName evidence="2">SET domain-containing protein</fullName>
    </recommendedName>
</protein>
<organism evidence="3 4">
    <name type="scientific">Sanghuangporus baumii</name>
    <name type="common">Phellinus baumii</name>
    <dbReference type="NCBI Taxonomy" id="108892"/>
    <lineage>
        <taxon>Eukaryota</taxon>
        <taxon>Fungi</taxon>
        <taxon>Dikarya</taxon>
        <taxon>Basidiomycota</taxon>
        <taxon>Agaricomycotina</taxon>
        <taxon>Agaricomycetes</taxon>
        <taxon>Hymenochaetales</taxon>
        <taxon>Hymenochaetaceae</taxon>
        <taxon>Sanghuangporus</taxon>
    </lineage>
</organism>
<feature type="domain" description="SET" evidence="2">
    <location>
        <begin position="31"/>
        <end position="387"/>
    </location>
</feature>
<dbReference type="Pfam" id="PF00856">
    <property type="entry name" value="SET"/>
    <property type="match status" value="1"/>
</dbReference>
<dbReference type="EMBL" id="LNZH02000189">
    <property type="protein sequence ID" value="OCB87648.1"/>
    <property type="molecule type" value="Genomic_DNA"/>
</dbReference>
<sequence>MSLSTPNNEDGHVGSNARHRRTPSLPENSAPLLRLRHSPDSGFGVFASQLIQSGTQILESEDGPAIYVIYRVFRKEVCAWCFRYDQGRNWKIRFPYESFVGTQRDGGGGPGPGVVFCREECRDAWKEEYGEVGIEAYAAVETFVQKQARCRGWSVEISDSNSEENDDKVPSTSEIEEAWKSAEEQASLIQSLRLYSSSSPLPNSSSLVKPDRPSKFQKQALAQAIGQPISNTDILFFLLSGVLCASSSSHSPSWRALLTLNPSLHAIYANANILRQITSTLLHLTAVLPTRLLSYVSRETFEAVLARDVANSFGIWSKREEAQCELNASSSDMQEGAEMLGYGIWPIASFFNHSCEPNVARRRIGRRWIFTSAREISKNEELCISYIRGEENASNLTERRKRLRNAWGFECRCVKCVHEEENQGVHDE</sequence>
<accession>A0A9Q5N8G8</accession>
<dbReference type="SMART" id="SM00317">
    <property type="entry name" value="SET"/>
    <property type="match status" value="1"/>
</dbReference>
<evidence type="ECO:0000313" key="4">
    <source>
        <dbReference type="Proteomes" id="UP000757232"/>
    </source>
</evidence>
<dbReference type="GO" id="GO:0005634">
    <property type="term" value="C:nucleus"/>
    <property type="evidence" value="ECO:0007669"/>
    <property type="project" value="TreeGrafter"/>
</dbReference>
<reference evidence="3" key="1">
    <citation type="submission" date="2016-06" db="EMBL/GenBank/DDBJ databases">
        <title>Draft Genome sequence of the fungus Inonotus baumii.</title>
        <authorList>
            <person name="Zhu H."/>
            <person name="Lin W."/>
        </authorList>
    </citation>
    <scope>NUCLEOTIDE SEQUENCE</scope>
    <source>
        <strain evidence="3">821</strain>
    </source>
</reference>
<dbReference type="PROSITE" id="PS50280">
    <property type="entry name" value="SET"/>
    <property type="match status" value="1"/>
</dbReference>
<proteinExistence type="predicted"/>
<dbReference type="CDD" id="cd20071">
    <property type="entry name" value="SET_SMYD"/>
    <property type="match status" value="1"/>
</dbReference>
<evidence type="ECO:0000256" key="1">
    <source>
        <dbReference type="SAM" id="MobiDB-lite"/>
    </source>
</evidence>
<dbReference type="InterPro" id="IPR046341">
    <property type="entry name" value="SET_dom_sf"/>
</dbReference>
<dbReference type="AlphaFoldDB" id="A0A9Q5N8G8"/>
<dbReference type="InterPro" id="IPR001214">
    <property type="entry name" value="SET_dom"/>
</dbReference>
<name>A0A9Q5N8G8_SANBA</name>
<keyword evidence="4" id="KW-1185">Reference proteome</keyword>
<evidence type="ECO:0000259" key="2">
    <source>
        <dbReference type="PROSITE" id="PS50280"/>
    </source>
</evidence>
<dbReference type="Gene3D" id="2.170.270.10">
    <property type="entry name" value="SET domain"/>
    <property type="match status" value="1"/>
</dbReference>
<dbReference type="InterPro" id="IPR050869">
    <property type="entry name" value="H3K4_H4K5_MeTrfase"/>
</dbReference>
<dbReference type="SUPFAM" id="SSF82199">
    <property type="entry name" value="SET domain"/>
    <property type="match status" value="1"/>
</dbReference>